<dbReference type="GO" id="GO:0016746">
    <property type="term" value="F:acyltransferase activity"/>
    <property type="evidence" value="ECO:0007669"/>
    <property type="project" value="UniProtKB-KW"/>
</dbReference>
<dbReference type="PANTHER" id="PTHR11686:SF17">
    <property type="entry name" value="GAMMA-GLUTAMYLTRANSPEPTIDASE 1"/>
    <property type="match status" value="1"/>
</dbReference>
<dbReference type="PRINTS" id="PR01210">
    <property type="entry name" value="GGTRANSPTASE"/>
</dbReference>
<keyword evidence="3" id="KW-0378">Hydrolase</keyword>
<keyword evidence="8" id="KW-1185">Reference proteome</keyword>
<reference evidence="7 8" key="1">
    <citation type="submission" date="2014-03" db="EMBL/GenBank/DDBJ databases">
        <title>Draft genome of the hookworm Oesophagostomum dentatum.</title>
        <authorList>
            <person name="Mitreva M."/>
        </authorList>
    </citation>
    <scope>NUCLEOTIDE SEQUENCE [LARGE SCALE GENOMIC DNA]</scope>
    <source>
        <strain evidence="7 8">OD-Hann</strain>
    </source>
</reference>
<dbReference type="FunFam" id="1.10.246.130:FF:000005">
    <property type="entry name" value="Gamma-glutamyltranspeptidase 1, putative"/>
    <property type="match status" value="1"/>
</dbReference>
<evidence type="ECO:0000256" key="4">
    <source>
        <dbReference type="ARBA" id="ARBA00023180"/>
    </source>
</evidence>
<keyword evidence="2" id="KW-0808">Transferase</keyword>
<protein>
    <submittedName>
        <fullName evidence="7">Gamma-glutamyltranspeptidase</fullName>
    </submittedName>
</protein>
<evidence type="ECO:0000256" key="1">
    <source>
        <dbReference type="ARBA" id="ARBA00022670"/>
    </source>
</evidence>
<dbReference type="SUPFAM" id="SSF56235">
    <property type="entry name" value="N-terminal nucleophile aminohydrolases (Ntn hydrolases)"/>
    <property type="match status" value="1"/>
</dbReference>
<feature type="non-terminal residue" evidence="7">
    <location>
        <position position="279"/>
    </location>
</feature>
<keyword evidence="1" id="KW-0645">Protease</keyword>
<dbReference type="InterPro" id="IPR000101">
    <property type="entry name" value="GGT_peptidase"/>
</dbReference>
<keyword evidence="4" id="KW-0325">Glycoprotein</keyword>
<dbReference type="Gene3D" id="1.10.246.130">
    <property type="match status" value="1"/>
</dbReference>
<dbReference type="AlphaFoldDB" id="A0A0B1SAT4"/>
<accession>A0A0B1SAT4</accession>
<evidence type="ECO:0000256" key="2">
    <source>
        <dbReference type="ARBA" id="ARBA00022679"/>
    </source>
</evidence>
<keyword evidence="5" id="KW-0012">Acyltransferase</keyword>
<dbReference type="GO" id="GO:0005886">
    <property type="term" value="C:plasma membrane"/>
    <property type="evidence" value="ECO:0007669"/>
    <property type="project" value="TreeGrafter"/>
</dbReference>
<gene>
    <name evidence="7" type="ORF">OESDEN_19986</name>
</gene>
<evidence type="ECO:0000313" key="7">
    <source>
        <dbReference type="EMBL" id="KHJ80340.1"/>
    </source>
</evidence>
<dbReference type="InterPro" id="IPR043138">
    <property type="entry name" value="GGT_lsub"/>
</dbReference>
<dbReference type="EMBL" id="KN600993">
    <property type="protein sequence ID" value="KHJ80340.1"/>
    <property type="molecule type" value="Genomic_DNA"/>
</dbReference>
<evidence type="ECO:0000256" key="6">
    <source>
        <dbReference type="PIRSR" id="PIRSR600101-2"/>
    </source>
</evidence>
<evidence type="ECO:0000256" key="3">
    <source>
        <dbReference type="ARBA" id="ARBA00022801"/>
    </source>
</evidence>
<evidence type="ECO:0000313" key="8">
    <source>
        <dbReference type="Proteomes" id="UP000053660"/>
    </source>
</evidence>
<sequence>MEECIFVNSRETAPAAAHRDMYKNNSEAAQYGFKSIAIPSELAGSWYVYNKYGSGLVPWKDLVLPSAKLARKGAIVSEYLEDAMRETEPYFRKFPSMKSWINPDTGKIYKKGDVIPRPKLADTLEKIAYSADPVEMFYRGEMAETIVKEITEGGGILTKLDLANYEPIEMEHLTSTHFLDDLVMCGGPPPSSFAVTQLIVSAMSELYPKGDKAILRRTSKFYHDLVEVMKFAYAQRMFLGDANYVQSALDLAKNLTKKEYAEYIARRIPSRAQDITYYG</sequence>
<dbReference type="GO" id="GO:0036374">
    <property type="term" value="F:glutathione hydrolase activity"/>
    <property type="evidence" value="ECO:0007669"/>
    <property type="project" value="InterPro"/>
</dbReference>
<dbReference type="Proteomes" id="UP000053660">
    <property type="component" value="Unassembled WGS sequence"/>
</dbReference>
<dbReference type="OrthoDB" id="1081007at2759"/>
<dbReference type="GO" id="GO:0006508">
    <property type="term" value="P:proteolysis"/>
    <property type="evidence" value="ECO:0007669"/>
    <property type="project" value="UniProtKB-KW"/>
</dbReference>
<dbReference type="InterPro" id="IPR029055">
    <property type="entry name" value="Ntn_hydrolases_N"/>
</dbReference>
<dbReference type="PANTHER" id="PTHR11686">
    <property type="entry name" value="GAMMA GLUTAMYL TRANSPEPTIDASE"/>
    <property type="match status" value="1"/>
</dbReference>
<proteinExistence type="predicted"/>
<name>A0A0B1SAT4_OESDE</name>
<feature type="binding site" evidence="6">
    <location>
        <position position="10"/>
    </location>
    <ligand>
        <name>L-glutamate</name>
        <dbReference type="ChEBI" id="CHEBI:29985"/>
    </ligand>
</feature>
<dbReference type="Pfam" id="PF01019">
    <property type="entry name" value="G_glu_transpept"/>
    <property type="match status" value="1"/>
</dbReference>
<dbReference type="GO" id="GO:0006751">
    <property type="term" value="P:glutathione catabolic process"/>
    <property type="evidence" value="ECO:0007669"/>
    <property type="project" value="InterPro"/>
</dbReference>
<organism evidence="7 8">
    <name type="scientific">Oesophagostomum dentatum</name>
    <name type="common">Nodular worm</name>
    <dbReference type="NCBI Taxonomy" id="61180"/>
    <lineage>
        <taxon>Eukaryota</taxon>
        <taxon>Metazoa</taxon>
        <taxon>Ecdysozoa</taxon>
        <taxon>Nematoda</taxon>
        <taxon>Chromadorea</taxon>
        <taxon>Rhabditida</taxon>
        <taxon>Rhabditina</taxon>
        <taxon>Rhabditomorpha</taxon>
        <taxon>Strongyloidea</taxon>
        <taxon>Strongylidae</taxon>
        <taxon>Oesophagostomum</taxon>
    </lineage>
</organism>
<evidence type="ECO:0000256" key="5">
    <source>
        <dbReference type="ARBA" id="ARBA00023315"/>
    </source>
</evidence>